<feature type="transmembrane region" description="Helical" evidence="1">
    <location>
        <begin position="265"/>
        <end position="283"/>
    </location>
</feature>
<protein>
    <recommendedName>
        <fullName evidence="3">Amino acid permease/ SLC12A domain-containing protein</fullName>
    </recommendedName>
</protein>
<feature type="transmembrane region" description="Helical" evidence="1">
    <location>
        <begin position="303"/>
        <end position="321"/>
    </location>
</feature>
<dbReference type="AlphaFoldDB" id="A0A6A5A0Y3"/>
<dbReference type="Gene3D" id="1.20.1740.10">
    <property type="entry name" value="Amino acid/polyamine transporter I"/>
    <property type="match status" value="1"/>
</dbReference>
<evidence type="ECO:0000256" key="1">
    <source>
        <dbReference type="SAM" id="Phobius"/>
    </source>
</evidence>
<comment type="caution">
    <text evidence="2">The sequence shown here is derived from an EMBL/GenBank/DDBJ whole genome shotgun (WGS) entry which is preliminary data.</text>
</comment>
<feature type="transmembrane region" description="Helical" evidence="1">
    <location>
        <begin position="327"/>
        <end position="345"/>
    </location>
</feature>
<feature type="transmembrane region" description="Helical" evidence="1">
    <location>
        <begin position="146"/>
        <end position="168"/>
    </location>
</feature>
<feature type="transmembrane region" description="Helical" evidence="1">
    <location>
        <begin position="30"/>
        <end position="47"/>
    </location>
</feature>
<keyword evidence="1" id="KW-1133">Transmembrane helix</keyword>
<name>A0A6A5A0Y3_9STRA</name>
<evidence type="ECO:0000313" key="2">
    <source>
        <dbReference type="EMBL" id="KAF0716271.1"/>
    </source>
</evidence>
<organism evidence="2">
    <name type="scientific">Aphanomyces stellatus</name>
    <dbReference type="NCBI Taxonomy" id="120398"/>
    <lineage>
        <taxon>Eukaryota</taxon>
        <taxon>Sar</taxon>
        <taxon>Stramenopiles</taxon>
        <taxon>Oomycota</taxon>
        <taxon>Saprolegniomycetes</taxon>
        <taxon>Saprolegniales</taxon>
        <taxon>Verrucalvaceae</taxon>
        <taxon>Aphanomyces</taxon>
    </lineage>
</organism>
<sequence length="443" mass="48737">EYISMASVSVLYVANFITTTYNWDENLQPLIWLVFYVVFIAILNIPGRYLYSFLFVFNFVGILVPTLLFIVSALPHTDFAANAVVVDPDTNATTWAAGDIATSFFGILPLTTTGYAGIESLTICTNFARNPTMSIPWGSTCAVRTLFLFNIALVLIVASLPPGITSSVGDDFLLNSGYQLGLGLSPEAASWLIIPAQMSMAFGFFIPYSRLIQAMANSNFFPATFRLKDRPSPLLAMVLGSILGYVFCLVSFWSPAFQTNLQNLSLLAASIVYIALTYVFILLRTSYKVDSVGFMSPFGIPGAYFVFGVFICLFVSIAGGFQGDDGLAAGSLLGFLVLFSIYYHVWCKSNQTFSEEEYASIFKFCVMKNNKHRRKRTLKRQLTRAGSRLAGAVLGTKGSQKYLLRRPSISTTTSGRTVTREMIRVSVASTPKMPKHAPEPISE</sequence>
<feature type="transmembrane region" description="Helical" evidence="1">
    <location>
        <begin position="188"/>
        <end position="208"/>
    </location>
</feature>
<gene>
    <name evidence="2" type="ORF">As57867_002923</name>
</gene>
<accession>A0A6A5A0Y3</accession>
<reference evidence="2" key="1">
    <citation type="submission" date="2019-06" db="EMBL/GenBank/DDBJ databases">
        <title>Genomics analysis of Aphanomyces spp. identifies a new class of oomycete effector associated with host adaptation.</title>
        <authorList>
            <person name="Gaulin E."/>
        </authorList>
    </citation>
    <scope>NUCLEOTIDE SEQUENCE</scope>
    <source>
        <strain evidence="2">CBS 578.67</strain>
    </source>
</reference>
<feature type="non-terminal residue" evidence="2">
    <location>
        <position position="1"/>
    </location>
</feature>
<keyword evidence="1" id="KW-0812">Transmembrane</keyword>
<evidence type="ECO:0008006" key="3">
    <source>
        <dbReference type="Google" id="ProtNLM"/>
    </source>
</evidence>
<feature type="transmembrane region" description="Helical" evidence="1">
    <location>
        <begin position="53"/>
        <end position="74"/>
    </location>
</feature>
<proteinExistence type="predicted"/>
<keyword evidence="1" id="KW-0472">Membrane</keyword>
<dbReference type="EMBL" id="VJMH01000436">
    <property type="protein sequence ID" value="KAF0716271.1"/>
    <property type="molecule type" value="Genomic_DNA"/>
</dbReference>
<feature type="transmembrane region" description="Helical" evidence="1">
    <location>
        <begin position="234"/>
        <end position="253"/>
    </location>
</feature>